<accession>A0ACC1HRL0</accession>
<protein>
    <submittedName>
        <fullName evidence="1">Suppressor of tub2 mutation</fullName>
    </submittedName>
</protein>
<organism evidence="1 2">
    <name type="scientific">Spiromyces aspiralis</name>
    <dbReference type="NCBI Taxonomy" id="68401"/>
    <lineage>
        <taxon>Eukaryota</taxon>
        <taxon>Fungi</taxon>
        <taxon>Fungi incertae sedis</taxon>
        <taxon>Zoopagomycota</taxon>
        <taxon>Kickxellomycotina</taxon>
        <taxon>Kickxellomycetes</taxon>
        <taxon>Kickxellales</taxon>
        <taxon>Kickxellaceae</taxon>
        <taxon>Spiromyces</taxon>
    </lineage>
</organism>
<comment type="caution">
    <text evidence="1">The sequence shown here is derived from an EMBL/GenBank/DDBJ whole genome shotgun (WGS) entry which is preliminary data.</text>
</comment>
<reference evidence="1" key="1">
    <citation type="submission" date="2022-06" db="EMBL/GenBank/DDBJ databases">
        <title>Phylogenomic reconstructions and comparative analyses of Kickxellomycotina fungi.</title>
        <authorList>
            <person name="Reynolds N.K."/>
            <person name="Stajich J.E."/>
            <person name="Barry K."/>
            <person name="Grigoriev I.V."/>
            <person name="Crous P."/>
            <person name="Smith M.E."/>
        </authorList>
    </citation>
    <scope>NUCLEOTIDE SEQUENCE</scope>
    <source>
        <strain evidence="1">RSA 2271</strain>
    </source>
</reference>
<evidence type="ECO:0000313" key="1">
    <source>
        <dbReference type="EMBL" id="KAJ1676999.1"/>
    </source>
</evidence>
<name>A0ACC1HRL0_9FUNG</name>
<proteinExistence type="predicted"/>
<dbReference type="Proteomes" id="UP001145114">
    <property type="component" value="Unassembled WGS sequence"/>
</dbReference>
<feature type="non-terminal residue" evidence="1">
    <location>
        <position position="241"/>
    </location>
</feature>
<keyword evidence="2" id="KW-1185">Reference proteome</keyword>
<evidence type="ECO:0000313" key="2">
    <source>
        <dbReference type="Proteomes" id="UP001145114"/>
    </source>
</evidence>
<sequence length="241" mass="27379">MQICDSKTLTREITQWSKHFEGKETDDNWSLREKAIHHYRNILWGNGSVDHTEQLVALLKGAMDDILKALHSLRTTLSTAAFDLTSDIAIRLGPNALPLSTVLLENSLKFCAQSKKITAQAAYNASCTIIKYLPFQHRTIKQLAACMAEKSPSLRQYTIGIATTLLATHRISGNERLVKESLGQLSQIIRKGLTDSSPAVRTPSRELYWLFWRRHQQEADRLMVTLDPTTRTTVMREQPKY</sequence>
<dbReference type="EMBL" id="JAMZIH010003173">
    <property type="protein sequence ID" value="KAJ1676999.1"/>
    <property type="molecule type" value="Genomic_DNA"/>
</dbReference>
<gene>
    <name evidence="1" type="primary">STU1_2</name>
    <name evidence="1" type="ORF">EV182_007089</name>
</gene>